<proteinExistence type="predicted"/>
<dbReference type="EMBL" id="FQZE01000003">
    <property type="protein sequence ID" value="SHI53300.1"/>
    <property type="molecule type" value="Genomic_DNA"/>
</dbReference>
<dbReference type="Pfam" id="PF11958">
    <property type="entry name" value="DUF3472"/>
    <property type="match status" value="1"/>
</dbReference>
<keyword evidence="1" id="KW-0732">Signal</keyword>
<sequence>MKTLNLLATLFLIITLLANCETGSQTAEKTSYSYSIHPSGNSWVIHSSSKNQEVILPNDIQSWSDEDVKIRTYFRVENTGKLHLGMVASSPGGSSTIKVSCGNFSQNIEVNNTDSDTIAIGTVEIAESGYHFIEIEGVEKTAANFPEIESFLIGGQATQGEVHFVKDEFYWGRRGPSVHLNYQLPENADNIRYFYNEVTVPENNDVMGSYFMACGFGQGYFGMQVNSPTERRILFSVWSPFQTDNPEEIPEEDRIVLLKKGEDVYTGEFGNEGSGGQSFLRYNWKAGNTYRFLLKGVPTGNGKTDFTAWFFAPEENEWRLIASFRRPKTDTHLTRLHSFLENFIPATGNLERKGFYSNQWFYDESNQWTEITEMKFTADNTARKGNRLDYAGGAENSAFFLKNCGFFSETTTIDSFFEREKSNEAPDIDFSILP</sequence>
<dbReference type="STRING" id="1168035.SAMN05444280_10362"/>
<dbReference type="InterPro" id="IPR031712">
    <property type="entry name" value="DUF5077"/>
</dbReference>
<dbReference type="OrthoDB" id="6014523at2"/>
<evidence type="ECO:0000256" key="1">
    <source>
        <dbReference type="SAM" id="SignalP"/>
    </source>
</evidence>
<evidence type="ECO:0000259" key="2">
    <source>
        <dbReference type="Pfam" id="PF16871"/>
    </source>
</evidence>
<evidence type="ECO:0000313" key="4">
    <source>
        <dbReference type="Proteomes" id="UP000184050"/>
    </source>
</evidence>
<keyword evidence="4" id="KW-1185">Reference proteome</keyword>
<protein>
    <recommendedName>
        <fullName evidence="2">DUF5077 domain-containing protein</fullName>
    </recommendedName>
</protein>
<dbReference type="RefSeq" id="WP_073165523.1">
    <property type="nucleotide sequence ID" value="NZ_FQZE01000003.1"/>
</dbReference>
<accession>A0A1M6BX20</accession>
<evidence type="ECO:0000313" key="3">
    <source>
        <dbReference type="EMBL" id="SHI53300.1"/>
    </source>
</evidence>
<dbReference type="AlphaFoldDB" id="A0A1M6BX20"/>
<dbReference type="Proteomes" id="UP000184050">
    <property type="component" value="Unassembled WGS sequence"/>
</dbReference>
<feature type="chain" id="PRO_5012612771" description="DUF5077 domain-containing protein" evidence="1">
    <location>
        <begin position="21"/>
        <end position="434"/>
    </location>
</feature>
<dbReference type="InterPro" id="IPR021862">
    <property type="entry name" value="DUF3472"/>
</dbReference>
<name>A0A1M6BX20_9BACT</name>
<dbReference type="Pfam" id="PF16871">
    <property type="entry name" value="DUF5077"/>
    <property type="match status" value="1"/>
</dbReference>
<organism evidence="3 4">
    <name type="scientific">Tangfeifania diversioriginum</name>
    <dbReference type="NCBI Taxonomy" id="1168035"/>
    <lineage>
        <taxon>Bacteria</taxon>
        <taxon>Pseudomonadati</taxon>
        <taxon>Bacteroidota</taxon>
        <taxon>Bacteroidia</taxon>
        <taxon>Marinilabiliales</taxon>
        <taxon>Prolixibacteraceae</taxon>
        <taxon>Tangfeifania</taxon>
    </lineage>
</organism>
<feature type="signal peptide" evidence="1">
    <location>
        <begin position="1"/>
        <end position="20"/>
    </location>
</feature>
<reference evidence="3 4" key="1">
    <citation type="submission" date="2016-11" db="EMBL/GenBank/DDBJ databases">
        <authorList>
            <person name="Jaros S."/>
            <person name="Januszkiewicz K."/>
            <person name="Wedrychowicz H."/>
        </authorList>
    </citation>
    <scope>NUCLEOTIDE SEQUENCE [LARGE SCALE GENOMIC DNA]</scope>
    <source>
        <strain evidence="3 4">DSM 27063</strain>
    </source>
</reference>
<gene>
    <name evidence="3" type="ORF">SAMN05444280_10362</name>
</gene>
<feature type="domain" description="DUF5077" evidence="2">
    <location>
        <begin position="37"/>
        <end position="158"/>
    </location>
</feature>